<dbReference type="SUPFAM" id="SSF49299">
    <property type="entry name" value="PKD domain"/>
    <property type="match status" value="1"/>
</dbReference>
<keyword evidence="5" id="KW-1185">Reference proteome</keyword>
<reference evidence="5" key="1">
    <citation type="journal article" date="2019" name="Int. J. Syst. Evol. Microbiol.">
        <title>The Global Catalogue of Microorganisms (GCM) 10K type strain sequencing project: providing services to taxonomists for standard genome sequencing and annotation.</title>
        <authorList>
            <consortium name="The Broad Institute Genomics Platform"/>
            <consortium name="The Broad Institute Genome Sequencing Center for Infectious Disease"/>
            <person name="Wu L."/>
            <person name="Ma J."/>
        </authorList>
    </citation>
    <scope>NUCLEOTIDE SEQUENCE [LARGE SCALE GENOMIC DNA]</scope>
    <source>
        <strain evidence="5">KCTC 52925</strain>
    </source>
</reference>
<dbReference type="InterPro" id="IPR025667">
    <property type="entry name" value="SprB_repeat"/>
</dbReference>
<dbReference type="InterPro" id="IPR000601">
    <property type="entry name" value="PKD_dom"/>
</dbReference>
<dbReference type="SMART" id="SM00560">
    <property type="entry name" value="LamGL"/>
    <property type="match status" value="1"/>
</dbReference>
<name>A0ABW5X623_9FLAO</name>
<evidence type="ECO:0000313" key="4">
    <source>
        <dbReference type="EMBL" id="MFD2833884.1"/>
    </source>
</evidence>
<dbReference type="SUPFAM" id="SSF49899">
    <property type="entry name" value="Concanavalin A-like lectins/glucanases"/>
    <property type="match status" value="1"/>
</dbReference>
<evidence type="ECO:0000256" key="2">
    <source>
        <dbReference type="ARBA" id="ARBA00023157"/>
    </source>
</evidence>
<comment type="caution">
    <text evidence="4">The sequence shown here is derived from an EMBL/GenBank/DDBJ whole genome shotgun (WGS) entry which is preliminary data.</text>
</comment>
<dbReference type="RefSeq" id="WP_251739254.1">
    <property type="nucleotide sequence ID" value="NZ_JBHUOJ010000026.1"/>
</dbReference>
<dbReference type="CDD" id="cd00146">
    <property type="entry name" value="PKD"/>
    <property type="match status" value="1"/>
</dbReference>
<dbReference type="Proteomes" id="UP001597438">
    <property type="component" value="Unassembled WGS sequence"/>
</dbReference>
<keyword evidence="2" id="KW-1015">Disulfide bond</keyword>
<dbReference type="Gene3D" id="2.60.40.10">
    <property type="entry name" value="Immunoglobulins"/>
    <property type="match status" value="1"/>
</dbReference>
<dbReference type="InterPro" id="IPR006558">
    <property type="entry name" value="LamG-like"/>
</dbReference>
<evidence type="ECO:0000259" key="3">
    <source>
        <dbReference type="PROSITE" id="PS50093"/>
    </source>
</evidence>
<dbReference type="EMBL" id="JBHUOJ010000026">
    <property type="protein sequence ID" value="MFD2833884.1"/>
    <property type="molecule type" value="Genomic_DNA"/>
</dbReference>
<dbReference type="InterPro" id="IPR001791">
    <property type="entry name" value="Laminin_G"/>
</dbReference>
<dbReference type="InterPro" id="IPR035986">
    <property type="entry name" value="PKD_dom_sf"/>
</dbReference>
<dbReference type="InterPro" id="IPR013320">
    <property type="entry name" value="ConA-like_dom_sf"/>
</dbReference>
<keyword evidence="1" id="KW-0732">Signal</keyword>
<dbReference type="PROSITE" id="PS50093">
    <property type="entry name" value="PKD"/>
    <property type="match status" value="1"/>
</dbReference>
<dbReference type="NCBIfam" id="TIGR04183">
    <property type="entry name" value="Por_Secre_tail"/>
    <property type="match status" value="1"/>
</dbReference>
<evidence type="ECO:0000313" key="5">
    <source>
        <dbReference type="Proteomes" id="UP001597438"/>
    </source>
</evidence>
<dbReference type="InterPro" id="IPR026444">
    <property type="entry name" value="Secre_tail"/>
</dbReference>
<proteinExistence type="predicted"/>
<sequence>MHKITPSAKIRGVLLSLLFTLSFLVASNKEVAGIQITLESSTNIACFGTSTGIINVSVSGGNASTYTFSWTSPDGYSSNLEDISNLFAGTYTLDVTDGSSNSGSITVTLTENPELQILNEDLAKPTCKGNKDGQVVNMDITGGSGSYTYNISGGVWQNKKNFSNLEAGDYILGVKDSEGCTAYKTISLTEPDPVTITGSTSTPPTCFGQNTGTITAGSATGGTSTTTLPYQYKINGRSYQTSKIFENLSPGSYTLTVKDSNGCTATENISIANQSELIFSGSTATPVSCFGSSTGIITAANPNGGNPPYQFKIASGSYQDSLEFTGLPAGDYTVYAKDANSCEKSETITITQPEQLVISGSTFAPVSCNGGSDASITVGNVLGGTAPYEYSIDGTSWQTTLDFLNISAGNYTVYVKDANICTATEDIIVNEPAPLISTEPTLVHLTCFGSNEGSITAGTPSGGNGDYSYALENGSFSSSKMFSDLAAGTYNLKIRDSKNCEIVQTVVITEPDLLVMTAPSSIPTSCYDGADGTISVGSMTGGSGNFQYSIDNVDFTTSPTFLNVPAGNHTIFVKDANGCALQQTVTVSGPELLNASISPKNISCFDGADGTITLSSFSGGHGNYEISLDNLNWQPSAVFENLKSGSHDVFIRDANYPDCSILLNTVVLTQPSSAVTANVTTTRTTSYGSSTGTATANASGGTPGYTYEWRIAGSPTVIQVTKTATNLPAGDYEVTVKDSKGCSFQTTITIIDKLFAEILPTSICESEEEDAIRTSYFEVLNTTAIGGVGPYQYSWDFGDNAVPQNATGTGSHKINYTAVGNKVISLTVTDVENVSETFTLEHFVGQCYRPNCVSNDFIGENYFIGDENGNKITSFNCNSADQKYIYINLGSQSTRYSLYAELTYTVKNLSTGAISTFIENGCFYERQDIPVIARTIPIDIACGDIVTLQNIYLTFSNNAQHFNCGQGQPRPKCYSSSNQEVVETPLYAEAIPNEILCHGDNFGTIDVKASGGMSPYTYSITSATSGYQTEDSFSGLSAGQYNVHVKDYNGEVITIPDVTILQPTNPLTLQISATNPLCYGEFGEATVVAAGGTPFETGEAYQYLWNDATEQTTATAGNLIAGEYTVTVIDANGCQTLGTISLTEPEQLSIPEVGEPQTFQCGTNSTTLVANTPLTGIGKWTLDTLNSDAGGMIENNLDPNSSFSAPPGTYTLIWTIAHEDGSCSQSKSTSVTFTGGCSKLDFDGVDDHVIMGDTYDLSSGEFTIEIWVKPKSVSGIKTILSKRDFSNITSGGYDLVINNSAPTFRYNGSSVSTSSKIGTNRWYHLAVISNSSGIYLYVDGIKVGSNTAANIAPTSASFLLGGIYDTANPDVPRNYYHGWMEELRIWNKAVSEEQLRFLMNQRVEPTGSGIEGSVLTNKYTVPGSSNWNNLLGYYRLFPSEIVNSETIDISSNPVNGMLRNIETDQYNSAPLPYISEAGGDWTNRSTWDQNIGTATENWWTYPNDKGINGNPINWNIAKISHKIDSKTNNIDLLALFSEAEELTMTGSNSVKTGQSLTISHYLALDGIIDLDGESQLVQTEGSILEEASSGYLERDQQGTENSFNYNYWTSPVSVQGAANNSGYKIAEVLRDGTNPDNPRNILFDFWYEWADYSYSGAIHISSYWLYTFNNGSADNYSEWYGITENDIMPVGLGYSMKGSKGWKSISDTQNYTFRGKPNNGDITLNINTGSNLLVGNPYPSAISVTKFIDKNLNSFNGSIYLWDHFGEEDTHYLSDYIGGYAITNKSGAVRAISIDERINNDNSNSYKYPTDYIPVGQAFFISTVEDMSAGNMGAGGSITFKNDQRAFVTETDPTDSQFLSHQTPRKGFKSTYTKDDRLKIRLLYKGPQGYNRELLLTADKLSTNNFDLGYDAPLIEDNIEDMYWLINDYEYIIQAVPNFNSDQVLPIGVKLGEAGEFSIEVENMENLDNNFSIFIHNKKNHTYHNLAKASFIFDAEAGAINDQFEIVFAEPQDEIIGEPQEGISPTYGFNVDYLKESKLLVLENPNLLKINRVELFSISGQSIGIFENTPPKKVINLIIEKTLSSAVYIVKVQTEKGYYSKKIIIDE</sequence>
<dbReference type="Pfam" id="PF13573">
    <property type="entry name" value="SprB"/>
    <property type="match status" value="10"/>
</dbReference>
<gene>
    <name evidence="4" type="ORF">ACFSYS_11340</name>
</gene>
<protein>
    <submittedName>
        <fullName evidence="4">LamG-like jellyroll fold domain-containing protein</fullName>
    </submittedName>
</protein>
<dbReference type="Pfam" id="PF13385">
    <property type="entry name" value="Laminin_G_3"/>
    <property type="match status" value="1"/>
</dbReference>
<accession>A0ABW5X623</accession>
<dbReference type="CDD" id="cd00110">
    <property type="entry name" value="LamG"/>
    <property type="match status" value="1"/>
</dbReference>
<evidence type="ECO:0000256" key="1">
    <source>
        <dbReference type="ARBA" id="ARBA00022729"/>
    </source>
</evidence>
<dbReference type="Gene3D" id="2.60.40.740">
    <property type="match status" value="1"/>
</dbReference>
<dbReference type="Gene3D" id="2.60.120.200">
    <property type="match status" value="1"/>
</dbReference>
<feature type="domain" description="PKD" evidence="3">
    <location>
        <begin position="790"/>
        <end position="830"/>
    </location>
</feature>
<organism evidence="4 5">
    <name type="scientific">Christiangramia antarctica</name>
    <dbReference type="NCBI Taxonomy" id="2058158"/>
    <lineage>
        <taxon>Bacteria</taxon>
        <taxon>Pseudomonadati</taxon>
        <taxon>Bacteroidota</taxon>
        <taxon>Flavobacteriia</taxon>
        <taxon>Flavobacteriales</taxon>
        <taxon>Flavobacteriaceae</taxon>
        <taxon>Christiangramia</taxon>
    </lineage>
</organism>
<dbReference type="InterPro" id="IPR013783">
    <property type="entry name" value="Ig-like_fold"/>
</dbReference>